<protein>
    <submittedName>
        <fullName evidence="1">PD-(D/E)XK nuclease superfamily protein</fullName>
    </submittedName>
</protein>
<evidence type="ECO:0000313" key="1">
    <source>
        <dbReference type="EMBL" id="SMP28203.1"/>
    </source>
</evidence>
<dbReference type="Proteomes" id="UP001157961">
    <property type="component" value="Unassembled WGS sequence"/>
</dbReference>
<organism evidence="1 2">
    <name type="scientific">Shimia sagamensis</name>
    <dbReference type="NCBI Taxonomy" id="1566352"/>
    <lineage>
        <taxon>Bacteria</taxon>
        <taxon>Pseudomonadati</taxon>
        <taxon>Pseudomonadota</taxon>
        <taxon>Alphaproteobacteria</taxon>
        <taxon>Rhodobacterales</taxon>
        <taxon>Roseobacteraceae</taxon>
    </lineage>
</organism>
<name>A0ABY1P7K2_9RHOB</name>
<accession>A0ABY1P7K2</accession>
<reference evidence="1 2" key="1">
    <citation type="submission" date="2017-05" db="EMBL/GenBank/DDBJ databases">
        <authorList>
            <person name="Varghese N."/>
            <person name="Submissions S."/>
        </authorList>
    </citation>
    <scope>NUCLEOTIDE SEQUENCE [LARGE SCALE GENOMIC DNA]</scope>
    <source>
        <strain evidence="1 2">DSM 29734</strain>
    </source>
</reference>
<sequence>MEHTPLDIELSNLIVKSSDFARLSERLDVYCPFEALSVERTEIRHSNFLANVVNPRGQHGFDDTCTRALLETLVTASGEPKLLLQLHLRDLGEIEVLREWRNIDLLLRLPGLQPSDDLVFAIELKVEARESAGQLKRYATTVRETWPQAKHLFYFMTLRDDDASDPDWISINFSSLVRNLESANNNQSGDPKARMMLESYTQMIRRKYLEDPALEDLAEKIWAKHKNALEFLTDRRPNPARELAKLLSEEVTLKSINEGLETSNAGLTVAIDSANARFIRLAVTEWDRFQSMQSGSGWTPSNRILLCEIEVSERTLAVRMVIGRGDQQERQKVFTALKEGNALPSQVRPLSPEFSRIVSKSLRNRPQMEKMLEQGIEEADLAKMRDDIASFYSKTLRGFDDALKGLEEV</sequence>
<dbReference type="RefSeq" id="WP_283426864.1">
    <property type="nucleotide sequence ID" value="NZ_FXTY01000006.1"/>
</dbReference>
<keyword evidence="2" id="KW-1185">Reference proteome</keyword>
<dbReference type="InterPro" id="IPR029470">
    <property type="entry name" value="PDDEXK_4"/>
</dbReference>
<evidence type="ECO:0000313" key="2">
    <source>
        <dbReference type="Proteomes" id="UP001157961"/>
    </source>
</evidence>
<dbReference type="EMBL" id="FXTY01000006">
    <property type="protein sequence ID" value="SMP28203.1"/>
    <property type="molecule type" value="Genomic_DNA"/>
</dbReference>
<gene>
    <name evidence="1" type="ORF">SAMN06265373_1063</name>
</gene>
<proteinExistence type="predicted"/>
<comment type="caution">
    <text evidence="1">The sequence shown here is derived from an EMBL/GenBank/DDBJ whole genome shotgun (WGS) entry which is preliminary data.</text>
</comment>
<dbReference type="Pfam" id="PF14281">
    <property type="entry name" value="PDDEXK_4"/>
    <property type="match status" value="1"/>
</dbReference>